<proteinExistence type="predicted"/>
<name>A0A1R3KP03_COCAP</name>
<feature type="non-terminal residue" evidence="1">
    <location>
        <position position="57"/>
    </location>
</feature>
<evidence type="ECO:0000313" key="1">
    <source>
        <dbReference type="EMBL" id="OMP08833.1"/>
    </source>
</evidence>
<dbReference type="Proteomes" id="UP000188268">
    <property type="component" value="Unassembled WGS sequence"/>
</dbReference>
<evidence type="ECO:0000313" key="2">
    <source>
        <dbReference type="Proteomes" id="UP000188268"/>
    </source>
</evidence>
<comment type="caution">
    <text evidence="1">The sequence shown here is derived from an EMBL/GenBank/DDBJ whole genome shotgun (WGS) entry which is preliminary data.</text>
</comment>
<dbReference type="AlphaFoldDB" id="A0A1R3KP03"/>
<organism evidence="1 2">
    <name type="scientific">Corchorus capsularis</name>
    <name type="common">Jute</name>
    <dbReference type="NCBI Taxonomy" id="210143"/>
    <lineage>
        <taxon>Eukaryota</taxon>
        <taxon>Viridiplantae</taxon>
        <taxon>Streptophyta</taxon>
        <taxon>Embryophyta</taxon>
        <taxon>Tracheophyta</taxon>
        <taxon>Spermatophyta</taxon>
        <taxon>Magnoliopsida</taxon>
        <taxon>eudicotyledons</taxon>
        <taxon>Gunneridae</taxon>
        <taxon>Pentapetalae</taxon>
        <taxon>rosids</taxon>
        <taxon>malvids</taxon>
        <taxon>Malvales</taxon>
        <taxon>Malvaceae</taxon>
        <taxon>Grewioideae</taxon>
        <taxon>Apeibeae</taxon>
        <taxon>Corchorus</taxon>
    </lineage>
</organism>
<keyword evidence="2" id="KW-1185">Reference proteome</keyword>
<protein>
    <submittedName>
        <fullName evidence="1">Uncharacterized protein</fullName>
    </submittedName>
</protein>
<gene>
    <name evidence="1" type="ORF">CCACVL1_01090</name>
</gene>
<sequence length="57" mass="6349">AWVAGLGFPSSSLGYHRRCLHLSYHRHLISSKPTVLFVKLLKSADPLHVLSPLSKLL</sequence>
<dbReference type="Gramene" id="OMP08833">
    <property type="protein sequence ID" value="OMP08833"/>
    <property type="gene ID" value="CCACVL1_01090"/>
</dbReference>
<accession>A0A1R3KP03</accession>
<reference evidence="1 2" key="1">
    <citation type="submission" date="2013-09" db="EMBL/GenBank/DDBJ databases">
        <title>Corchorus capsularis genome sequencing.</title>
        <authorList>
            <person name="Alam M."/>
            <person name="Haque M.S."/>
            <person name="Islam M.S."/>
            <person name="Emdad E.M."/>
            <person name="Islam M.M."/>
            <person name="Ahmed B."/>
            <person name="Halim A."/>
            <person name="Hossen Q.M.M."/>
            <person name="Hossain M.Z."/>
            <person name="Ahmed R."/>
            <person name="Khan M.M."/>
            <person name="Islam R."/>
            <person name="Rashid M.M."/>
            <person name="Khan S.A."/>
            <person name="Rahman M.S."/>
            <person name="Alam M."/>
        </authorList>
    </citation>
    <scope>NUCLEOTIDE SEQUENCE [LARGE SCALE GENOMIC DNA]</scope>
    <source>
        <strain evidence="2">cv. CVL-1</strain>
        <tissue evidence="1">Whole seedling</tissue>
    </source>
</reference>
<dbReference type="EMBL" id="AWWV01003578">
    <property type="protein sequence ID" value="OMP08833.1"/>
    <property type="molecule type" value="Genomic_DNA"/>
</dbReference>
<feature type="non-terminal residue" evidence="1">
    <location>
        <position position="1"/>
    </location>
</feature>